<sequence length="428" mass="47139">MRSMHTVTIFNLPPGFSLGQLEKVFPSVDWSVVDVAVIPPGQHNAPRKAEVNTWIAAQAAELILRVRETTIDGYQLKPIVKITTDSQPAEEAAVGPSSPPSSELTDGPEPRLGQILPIHATPRHLSSHLQSGPWIRQATSHQMSSTSTLAAPQPRKEVPSVGTNPFLKPIRALLASQPHSTHQSSSPTKAPPQNLNRALVVRQNRSREQRYQGPTRSDTATHPIIRDLEKINNRWGFREVFDRSLNTVNGEYRVRLSGLPSSFDVHKIRSTFIVRKAVADPIVIVHTIEGSKVAELTFFHQRNMVRFINHYDGMKLPICPDPPTIRVWALDGRAGRKRGRSPTAQAALPGPKRVAPAATASVPYAGRNRAPAPQEPCLAYFLYADGCSNGYGCHYSHRDPGQLPEVVLAAGRLAQETERKRKALLGLK</sequence>
<protein>
    <recommendedName>
        <fullName evidence="3">C3H1-type domain-containing protein</fullName>
    </recommendedName>
</protein>
<evidence type="ECO:0000256" key="1">
    <source>
        <dbReference type="PROSITE-ProRule" id="PRU00723"/>
    </source>
</evidence>
<gene>
    <name evidence="4" type="ORF">M501DRAFT_1033248</name>
</gene>
<feature type="region of interest" description="Disordered" evidence="2">
    <location>
        <begin position="86"/>
        <end position="114"/>
    </location>
</feature>
<feature type="domain" description="C3H1-type" evidence="3">
    <location>
        <begin position="371"/>
        <end position="400"/>
    </location>
</feature>
<comment type="caution">
    <text evidence="4">The sequence shown here is derived from an EMBL/GenBank/DDBJ whole genome shotgun (WGS) entry which is preliminary data.</text>
</comment>
<feature type="region of interest" description="Disordered" evidence="2">
    <location>
        <begin position="176"/>
        <end position="195"/>
    </location>
</feature>
<proteinExistence type="predicted"/>
<evidence type="ECO:0000313" key="5">
    <source>
        <dbReference type="Proteomes" id="UP000799429"/>
    </source>
</evidence>
<evidence type="ECO:0000256" key="2">
    <source>
        <dbReference type="SAM" id="MobiDB-lite"/>
    </source>
</evidence>
<organism evidence="4 5">
    <name type="scientific">Patellaria atrata CBS 101060</name>
    <dbReference type="NCBI Taxonomy" id="1346257"/>
    <lineage>
        <taxon>Eukaryota</taxon>
        <taxon>Fungi</taxon>
        <taxon>Dikarya</taxon>
        <taxon>Ascomycota</taxon>
        <taxon>Pezizomycotina</taxon>
        <taxon>Dothideomycetes</taxon>
        <taxon>Dothideomycetes incertae sedis</taxon>
        <taxon>Patellariales</taxon>
        <taxon>Patellariaceae</taxon>
        <taxon>Patellaria</taxon>
    </lineage>
</organism>
<feature type="region of interest" description="Disordered" evidence="2">
    <location>
        <begin position="138"/>
        <end position="163"/>
    </location>
</feature>
<keyword evidence="1" id="KW-0479">Metal-binding</keyword>
<dbReference type="InterPro" id="IPR000571">
    <property type="entry name" value="Znf_CCCH"/>
</dbReference>
<feature type="compositionally biased region" description="Polar residues" evidence="2">
    <location>
        <begin position="138"/>
        <end position="150"/>
    </location>
</feature>
<dbReference type="GO" id="GO:0008270">
    <property type="term" value="F:zinc ion binding"/>
    <property type="evidence" value="ECO:0007669"/>
    <property type="project" value="UniProtKB-KW"/>
</dbReference>
<feature type="compositionally biased region" description="Low complexity" evidence="2">
    <location>
        <begin position="176"/>
        <end position="188"/>
    </location>
</feature>
<keyword evidence="5" id="KW-1185">Reference proteome</keyword>
<feature type="zinc finger region" description="C3H1-type" evidence="1">
    <location>
        <begin position="371"/>
        <end position="400"/>
    </location>
</feature>
<evidence type="ECO:0000313" key="4">
    <source>
        <dbReference type="EMBL" id="KAF2837061.1"/>
    </source>
</evidence>
<accession>A0A9P4S6J5</accession>
<dbReference type="PROSITE" id="PS50103">
    <property type="entry name" value="ZF_C3H1"/>
    <property type="match status" value="1"/>
</dbReference>
<keyword evidence="1" id="KW-0862">Zinc</keyword>
<dbReference type="EMBL" id="MU006101">
    <property type="protein sequence ID" value="KAF2837061.1"/>
    <property type="molecule type" value="Genomic_DNA"/>
</dbReference>
<dbReference type="AlphaFoldDB" id="A0A9P4S6J5"/>
<reference evidence="4" key="1">
    <citation type="journal article" date="2020" name="Stud. Mycol.">
        <title>101 Dothideomycetes genomes: a test case for predicting lifestyles and emergence of pathogens.</title>
        <authorList>
            <person name="Haridas S."/>
            <person name="Albert R."/>
            <person name="Binder M."/>
            <person name="Bloem J."/>
            <person name="Labutti K."/>
            <person name="Salamov A."/>
            <person name="Andreopoulos B."/>
            <person name="Baker S."/>
            <person name="Barry K."/>
            <person name="Bills G."/>
            <person name="Bluhm B."/>
            <person name="Cannon C."/>
            <person name="Castanera R."/>
            <person name="Culley D."/>
            <person name="Daum C."/>
            <person name="Ezra D."/>
            <person name="Gonzalez J."/>
            <person name="Henrissat B."/>
            <person name="Kuo A."/>
            <person name="Liang C."/>
            <person name="Lipzen A."/>
            <person name="Lutzoni F."/>
            <person name="Magnuson J."/>
            <person name="Mondo S."/>
            <person name="Nolan M."/>
            <person name="Ohm R."/>
            <person name="Pangilinan J."/>
            <person name="Park H.-J."/>
            <person name="Ramirez L."/>
            <person name="Alfaro M."/>
            <person name="Sun H."/>
            <person name="Tritt A."/>
            <person name="Yoshinaga Y."/>
            <person name="Zwiers L.-H."/>
            <person name="Turgeon B."/>
            <person name="Goodwin S."/>
            <person name="Spatafora J."/>
            <person name="Crous P."/>
            <person name="Grigoriev I."/>
        </authorList>
    </citation>
    <scope>NUCLEOTIDE SEQUENCE</scope>
    <source>
        <strain evidence="4">CBS 101060</strain>
    </source>
</reference>
<dbReference type="Proteomes" id="UP000799429">
    <property type="component" value="Unassembled WGS sequence"/>
</dbReference>
<keyword evidence="1" id="KW-0863">Zinc-finger</keyword>
<evidence type="ECO:0000259" key="3">
    <source>
        <dbReference type="PROSITE" id="PS50103"/>
    </source>
</evidence>
<name>A0A9P4S6J5_9PEZI</name>